<name>A0A7J6W0E6_THATH</name>
<evidence type="ECO:0000313" key="7">
    <source>
        <dbReference type="Proteomes" id="UP000554482"/>
    </source>
</evidence>
<dbReference type="Proteomes" id="UP000554482">
    <property type="component" value="Unassembled WGS sequence"/>
</dbReference>
<evidence type="ECO:0000256" key="1">
    <source>
        <dbReference type="ARBA" id="ARBA00022723"/>
    </source>
</evidence>
<dbReference type="GO" id="GO:1990837">
    <property type="term" value="F:sequence-specific double-stranded DNA binding"/>
    <property type="evidence" value="ECO:0007669"/>
    <property type="project" value="TreeGrafter"/>
</dbReference>
<accession>A0A7J6W0E6</accession>
<dbReference type="GO" id="GO:0006357">
    <property type="term" value="P:regulation of transcription by RNA polymerase II"/>
    <property type="evidence" value="ECO:0007669"/>
    <property type="project" value="TreeGrafter"/>
</dbReference>
<dbReference type="SUPFAM" id="SSF57667">
    <property type="entry name" value="beta-beta-alpha zinc fingers"/>
    <property type="match status" value="1"/>
</dbReference>
<dbReference type="GO" id="GO:0008270">
    <property type="term" value="F:zinc ion binding"/>
    <property type="evidence" value="ECO:0007669"/>
    <property type="project" value="UniProtKB-KW"/>
</dbReference>
<feature type="region of interest" description="Disordered" evidence="4">
    <location>
        <begin position="1"/>
        <end position="30"/>
    </location>
</feature>
<keyword evidence="7" id="KW-1185">Reference proteome</keyword>
<organism evidence="6 7">
    <name type="scientific">Thalictrum thalictroides</name>
    <name type="common">Rue-anemone</name>
    <name type="synonym">Anemone thalictroides</name>
    <dbReference type="NCBI Taxonomy" id="46969"/>
    <lineage>
        <taxon>Eukaryota</taxon>
        <taxon>Viridiplantae</taxon>
        <taxon>Streptophyta</taxon>
        <taxon>Embryophyta</taxon>
        <taxon>Tracheophyta</taxon>
        <taxon>Spermatophyta</taxon>
        <taxon>Magnoliopsida</taxon>
        <taxon>Ranunculales</taxon>
        <taxon>Ranunculaceae</taxon>
        <taxon>Thalictroideae</taxon>
        <taxon>Thalictrum</taxon>
    </lineage>
</organism>
<evidence type="ECO:0000313" key="6">
    <source>
        <dbReference type="EMBL" id="KAF5190082.1"/>
    </source>
</evidence>
<dbReference type="Pfam" id="PF02892">
    <property type="entry name" value="zf-BED"/>
    <property type="match status" value="1"/>
</dbReference>
<keyword evidence="3" id="KW-0862">Zinc</keyword>
<feature type="non-terminal residue" evidence="6">
    <location>
        <position position="157"/>
    </location>
</feature>
<evidence type="ECO:0000259" key="5">
    <source>
        <dbReference type="Pfam" id="PF02892"/>
    </source>
</evidence>
<dbReference type="PANTHER" id="PTHR34396">
    <property type="entry name" value="OS03G0264950 PROTEIN-RELATED"/>
    <property type="match status" value="1"/>
</dbReference>
<dbReference type="InterPro" id="IPR003656">
    <property type="entry name" value="Znf_BED"/>
</dbReference>
<keyword evidence="2" id="KW-0863">Zinc-finger</keyword>
<dbReference type="SMART" id="SM00614">
    <property type="entry name" value="ZnF_BED"/>
    <property type="match status" value="1"/>
</dbReference>
<dbReference type="GO" id="GO:0005634">
    <property type="term" value="C:nucleus"/>
    <property type="evidence" value="ECO:0007669"/>
    <property type="project" value="TreeGrafter"/>
</dbReference>
<protein>
    <recommendedName>
        <fullName evidence="5">BED-type domain-containing protein</fullName>
    </recommendedName>
</protein>
<keyword evidence="1" id="KW-0479">Metal-binding</keyword>
<dbReference type="PANTHER" id="PTHR34396:SF24">
    <property type="entry name" value="BED-TYPE DOMAIN-CONTAINING PROTEIN"/>
    <property type="match status" value="1"/>
</dbReference>
<sequence length="157" mass="18019">MENVVDLSENNDMEEEDNVEERISIGKSQPSKKRSRTFISKWWDYFNILPGVDENGHVMASCKKCRRKINADSTQGTGNAKRHVVKCQTVTYRDIGQMVIGTSDSSLSTRPSKFNHDVFRELVSMAIVRHDHPYQFVEYEGVRELIQYASLANSDDQ</sequence>
<reference evidence="6 7" key="1">
    <citation type="submission" date="2020-06" db="EMBL/GenBank/DDBJ databases">
        <title>Transcriptomic and genomic resources for Thalictrum thalictroides and T. hernandezii: Facilitating candidate gene discovery in an emerging model plant lineage.</title>
        <authorList>
            <person name="Arias T."/>
            <person name="Riano-Pachon D.M."/>
            <person name="Di Stilio V.S."/>
        </authorList>
    </citation>
    <scope>NUCLEOTIDE SEQUENCE [LARGE SCALE GENOMIC DNA]</scope>
    <source>
        <strain evidence="7">cv. WT478/WT964</strain>
        <tissue evidence="6">Leaves</tissue>
    </source>
</reference>
<evidence type="ECO:0000256" key="3">
    <source>
        <dbReference type="ARBA" id="ARBA00022833"/>
    </source>
</evidence>
<feature type="domain" description="BED-type" evidence="5">
    <location>
        <begin position="40"/>
        <end position="86"/>
    </location>
</feature>
<proteinExistence type="predicted"/>
<dbReference type="InterPro" id="IPR053031">
    <property type="entry name" value="Cuticle_assoc_protein"/>
</dbReference>
<gene>
    <name evidence="6" type="ORF">FRX31_020331</name>
</gene>
<dbReference type="EMBL" id="JABWDY010024648">
    <property type="protein sequence ID" value="KAF5190082.1"/>
    <property type="molecule type" value="Genomic_DNA"/>
</dbReference>
<evidence type="ECO:0000256" key="2">
    <source>
        <dbReference type="ARBA" id="ARBA00022771"/>
    </source>
</evidence>
<feature type="compositionally biased region" description="Acidic residues" evidence="4">
    <location>
        <begin position="9"/>
        <end position="19"/>
    </location>
</feature>
<comment type="caution">
    <text evidence="6">The sequence shown here is derived from an EMBL/GenBank/DDBJ whole genome shotgun (WGS) entry which is preliminary data.</text>
</comment>
<dbReference type="InterPro" id="IPR036236">
    <property type="entry name" value="Znf_C2H2_sf"/>
</dbReference>
<dbReference type="AlphaFoldDB" id="A0A7J6W0E6"/>
<evidence type="ECO:0000256" key="4">
    <source>
        <dbReference type="SAM" id="MobiDB-lite"/>
    </source>
</evidence>
<dbReference type="OrthoDB" id="1873329at2759"/>